<evidence type="ECO:0000256" key="1">
    <source>
        <dbReference type="SAM" id="Phobius"/>
    </source>
</evidence>
<dbReference type="RefSeq" id="WP_129231085.1">
    <property type="nucleotide sequence ID" value="NZ_SDPO01000002.1"/>
</dbReference>
<feature type="transmembrane region" description="Helical" evidence="1">
    <location>
        <begin position="95"/>
        <end position="117"/>
    </location>
</feature>
<proteinExistence type="predicted"/>
<evidence type="ECO:0000313" key="2">
    <source>
        <dbReference type="EMBL" id="RXZ48778.1"/>
    </source>
</evidence>
<keyword evidence="1" id="KW-1133">Transmembrane helix</keyword>
<feature type="transmembrane region" description="Helical" evidence="1">
    <location>
        <begin position="129"/>
        <end position="150"/>
    </location>
</feature>
<gene>
    <name evidence="2" type="ORF">ESP57_07255</name>
</gene>
<protein>
    <submittedName>
        <fullName evidence="2">DUF2306 domain-containing protein</fullName>
    </submittedName>
</protein>
<comment type="caution">
    <text evidence="2">The sequence shown here is derived from an EMBL/GenBank/DDBJ whole genome shotgun (WGS) entry which is preliminary data.</text>
</comment>
<accession>A0A4Q2JRX0</accession>
<dbReference type="AlphaFoldDB" id="A0A4Q2JRX0"/>
<reference evidence="2 3" key="1">
    <citation type="submission" date="2019-01" db="EMBL/GenBank/DDBJ databases">
        <authorList>
            <person name="Li J."/>
        </authorList>
    </citation>
    <scope>NUCLEOTIDE SEQUENCE [LARGE SCALE GENOMIC DNA]</scope>
    <source>
        <strain evidence="2 3">CCUG 35506</strain>
    </source>
</reference>
<feature type="transmembrane region" description="Helical" evidence="1">
    <location>
        <begin position="162"/>
        <end position="183"/>
    </location>
</feature>
<dbReference type="Pfam" id="PF10067">
    <property type="entry name" value="DUF2306"/>
    <property type="match status" value="1"/>
</dbReference>
<sequence>MTEASARPTVPRTTRHPGREWLAPAGLILLSLVPVVAGSMRLTELASDPVVTADNARFVVFPAPVVVHIVGATVFALLGALQFAPSLRRHRWHRISGRIAAPAGFLAAVSGLWLTVFSDLPASDGQALGVIRLVFGTAMAGSIVVAVVAVRRGDIRRHSAWMTRGYAIGLAAGTQVFTMLPWLLLFGEPDVNVRAALMAAGWVINLAVAEIVIRRRDARGMFRPSGRSARAAAALR</sequence>
<keyword evidence="1" id="KW-0812">Transmembrane</keyword>
<evidence type="ECO:0000313" key="3">
    <source>
        <dbReference type="Proteomes" id="UP000292935"/>
    </source>
</evidence>
<keyword evidence="1" id="KW-0472">Membrane</keyword>
<dbReference type="OrthoDB" id="4698148at2"/>
<organism evidence="2 3">
    <name type="scientific">Agromyces fucosus</name>
    <dbReference type="NCBI Taxonomy" id="41985"/>
    <lineage>
        <taxon>Bacteria</taxon>
        <taxon>Bacillati</taxon>
        <taxon>Actinomycetota</taxon>
        <taxon>Actinomycetes</taxon>
        <taxon>Micrococcales</taxon>
        <taxon>Microbacteriaceae</taxon>
        <taxon>Agromyces</taxon>
    </lineage>
</organism>
<feature type="transmembrane region" description="Helical" evidence="1">
    <location>
        <begin position="195"/>
        <end position="213"/>
    </location>
</feature>
<feature type="transmembrane region" description="Helical" evidence="1">
    <location>
        <begin position="21"/>
        <end position="40"/>
    </location>
</feature>
<keyword evidence="3" id="KW-1185">Reference proteome</keyword>
<feature type="transmembrane region" description="Helical" evidence="1">
    <location>
        <begin position="60"/>
        <end position="83"/>
    </location>
</feature>
<dbReference type="Proteomes" id="UP000292935">
    <property type="component" value="Unassembled WGS sequence"/>
</dbReference>
<dbReference type="EMBL" id="SDPO01000002">
    <property type="protein sequence ID" value="RXZ48778.1"/>
    <property type="molecule type" value="Genomic_DNA"/>
</dbReference>
<name>A0A4Q2JRX0_9MICO</name>
<dbReference type="InterPro" id="IPR018750">
    <property type="entry name" value="DUF2306_membrane"/>
</dbReference>